<reference evidence="3 4" key="1">
    <citation type="journal article" date="2023" name="Int. J. Mol. Sci.">
        <title>De Novo Assembly and Annotation of 11 Diverse Shrub Willow (Salix) Genomes Reveals Novel Gene Organization in Sex-Linked Regions.</title>
        <authorList>
            <person name="Hyden B."/>
            <person name="Feng K."/>
            <person name="Yates T.B."/>
            <person name="Jawdy S."/>
            <person name="Cereghino C."/>
            <person name="Smart L.B."/>
            <person name="Muchero W."/>
        </authorList>
    </citation>
    <scope>NUCLEOTIDE SEQUENCE [LARGE SCALE GENOMIC DNA]</scope>
    <source>
        <tissue evidence="3">Shoot tip</tissue>
    </source>
</reference>
<comment type="caution">
    <text evidence="3">The sequence shown here is derived from an EMBL/GenBank/DDBJ whole genome shotgun (WGS) entry which is preliminary data.</text>
</comment>
<protein>
    <recommendedName>
        <fullName evidence="2">SUPPRESSOR-OF-WHITE-APRICOT-like C-terminal domain-containing protein</fullName>
    </recommendedName>
</protein>
<dbReference type="AlphaFoldDB" id="A0AAD6L5Y7"/>
<evidence type="ECO:0000313" key="4">
    <source>
        <dbReference type="Proteomes" id="UP001162972"/>
    </source>
</evidence>
<dbReference type="GO" id="GO:0006874">
    <property type="term" value="P:intracellular calcium ion homeostasis"/>
    <property type="evidence" value="ECO:0007669"/>
    <property type="project" value="TreeGrafter"/>
</dbReference>
<accession>A0AAD6L5Y7</accession>
<evidence type="ECO:0000313" key="3">
    <source>
        <dbReference type="EMBL" id="KAJ6434692.1"/>
    </source>
</evidence>
<dbReference type="PANTHER" id="PTHR12323:SF0">
    <property type="entry name" value="CALCIUM HOMEOSTASIS ENDOPLASMIC RETICULUM PROTEIN"/>
    <property type="match status" value="1"/>
</dbReference>
<dbReference type="GO" id="GO:0048471">
    <property type="term" value="C:perinuclear region of cytoplasm"/>
    <property type="evidence" value="ECO:0007669"/>
    <property type="project" value="TreeGrafter"/>
</dbReference>
<organism evidence="3 4">
    <name type="scientific">Salix udensis</name>
    <dbReference type="NCBI Taxonomy" id="889485"/>
    <lineage>
        <taxon>Eukaryota</taxon>
        <taxon>Viridiplantae</taxon>
        <taxon>Streptophyta</taxon>
        <taxon>Embryophyta</taxon>
        <taxon>Tracheophyta</taxon>
        <taxon>Spermatophyta</taxon>
        <taxon>Magnoliopsida</taxon>
        <taxon>eudicotyledons</taxon>
        <taxon>Gunneridae</taxon>
        <taxon>Pentapetalae</taxon>
        <taxon>rosids</taxon>
        <taxon>fabids</taxon>
        <taxon>Malpighiales</taxon>
        <taxon>Salicaceae</taxon>
        <taxon>Saliceae</taxon>
        <taxon>Salix</taxon>
    </lineage>
</organism>
<dbReference type="PANTHER" id="PTHR12323">
    <property type="entry name" value="SR-RELATED CTD ASSOCIATED FACTOR 6"/>
    <property type="match status" value="1"/>
</dbReference>
<dbReference type="EMBL" id="JAPFFJ010000001">
    <property type="protein sequence ID" value="KAJ6434692.1"/>
    <property type="molecule type" value="Genomic_DNA"/>
</dbReference>
<dbReference type="Proteomes" id="UP001162972">
    <property type="component" value="Chromosome 18"/>
</dbReference>
<dbReference type="Pfam" id="PF25123">
    <property type="entry name" value="SWAP1_C"/>
    <property type="match status" value="1"/>
</dbReference>
<feature type="region of interest" description="Disordered" evidence="1">
    <location>
        <begin position="71"/>
        <end position="90"/>
    </location>
</feature>
<feature type="region of interest" description="Disordered" evidence="1">
    <location>
        <begin position="32"/>
        <end position="65"/>
    </location>
</feature>
<evidence type="ECO:0000256" key="1">
    <source>
        <dbReference type="SAM" id="MobiDB-lite"/>
    </source>
</evidence>
<evidence type="ECO:0000259" key="2">
    <source>
        <dbReference type="Pfam" id="PF25123"/>
    </source>
</evidence>
<keyword evidence="4" id="KW-1185">Reference proteome</keyword>
<name>A0AAD6L5Y7_9ROSI</name>
<sequence length="90" mass="9950">MKMTSMRESLPFARGELASLLLQTYRLIPETGAYADGSVERKHGSGSGRLGLGATADPNEPSQYDNVYTSYRKQRSTTYHSSMSVRATTR</sequence>
<proteinExistence type="predicted"/>
<gene>
    <name evidence="3" type="ORF">OIU84_000014</name>
</gene>
<feature type="domain" description="SUPPRESSOR-OF-WHITE-APRICOT-like C-terminal" evidence="2">
    <location>
        <begin position="26"/>
        <end position="90"/>
    </location>
</feature>
<dbReference type="InterPro" id="IPR056922">
    <property type="entry name" value="SWAP1_C"/>
</dbReference>